<dbReference type="CDD" id="cd19935">
    <property type="entry name" value="REC_OmpR_CusR-like"/>
    <property type="match status" value="1"/>
</dbReference>
<dbReference type="PANTHER" id="PTHR48111">
    <property type="entry name" value="REGULATOR OF RPOS"/>
    <property type="match status" value="1"/>
</dbReference>
<evidence type="ECO:0000256" key="6">
    <source>
        <dbReference type="PROSITE-ProRule" id="PRU00169"/>
    </source>
</evidence>
<accession>A0A0F9ZLL8</accession>
<reference evidence="10 11" key="1">
    <citation type="journal article" date="2015" name="Nature">
        <title>rRNA introns, odd ribosomes, and small enigmatic genomes across a large radiation of phyla.</title>
        <authorList>
            <person name="Brown C.T."/>
            <person name="Hug L.A."/>
            <person name="Thomas B.C."/>
            <person name="Sharon I."/>
            <person name="Castelle C.J."/>
            <person name="Singh A."/>
            <person name="Wilkins M.J."/>
            <person name="Williams K.H."/>
            <person name="Banfield J.F."/>
        </authorList>
    </citation>
    <scope>NUCLEOTIDE SEQUENCE [LARGE SCALE GENOMIC DNA]</scope>
</reference>
<dbReference type="PATRIC" id="fig|1618566.3.peg.391"/>
<dbReference type="InterPro" id="IPR001789">
    <property type="entry name" value="Sig_transdc_resp-reg_receiver"/>
</dbReference>
<dbReference type="SMART" id="SM00448">
    <property type="entry name" value="REC"/>
    <property type="match status" value="1"/>
</dbReference>
<dbReference type="SUPFAM" id="SSF52172">
    <property type="entry name" value="CheY-like"/>
    <property type="match status" value="1"/>
</dbReference>
<dbReference type="InterPro" id="IPR011006">
    <property type="entry name" value="CheY-like_superfamily"/>
</dbReference>
<dbReference type="FunFam" id="3.40.50.2300:FF:000002">
    <property type="entry name" value="DNA-binding response regulator PhoP"/>
    <property type="match status" value="1"/>
</dbReference>
<evidence type="ECO:0000256" key="5">
    <source>
        <dbReference type="ARBA" id="ARBA00023163"/>
    </source>
</evidence>
<evidence type="ECO:0000256" key="7">
    <source>
        <dbReference type="PROSITE-ProRule" id="PRU01091"/>
    </source>
</evidence>
<keyword evidence="1 6" id="KW-0597">Phosphoprotein</keyword>
<gene>
    <name evidence="10" type="ORF">UR35_C0003G0016</name>
</gene>
<evidence type="ECO:0000256" key="3">
    <source>
        <dbReference type="ARBA" id="ARBA00023015"/>
    </source>
</evidence>
<evidence type="ECO:0000256" key="1">
    <source>
        <dbReference type="ARBA" id="ARBA00022553"/>
    </source>
</evidence>
<name>A0A0F9ZLL8_9BACT</name>
<keyword evidence="3" id="KW-0805">Transcription regulation</keyword>
<dbReference type="GO" id="GO:0000976">
    <property type="term" value="F:transcription cis-regulatory region binding"/>
    <property type="evidence" value="ECO:0007669"/>
    <property type="project" value="TreeGrafter"/>
</dbReference>
<dbReference type="GO" id="GO:0005829">
    <property type="term" value="C:cytosol"/>
    <property type="evidence" value="ECO:0007669"/>
    <property type="project" value="TreeGrafter"/>
</dbReference>
<dbReference type="InterPro" id="IPR036388">
    <property type="entry name" value="WH-like_DNA-bd_sf"/>
</dbReference>
<dbReference type="Gene3D" id="6.10.250.690">
    <property type="match status" value="1"/>
</dbReference>
<dbReference type="EMBL" id="LBOW01000003">
    <property type="protein sequence ID" value="KKP45074.1"/>
    <property type="molecule type" value="Genomic_DNA"/>
</dbReference>
<dbReference type="SMART" id="SM00862">
    <property type="entry name" value="Trans_reg_C"/>
    <property type="match status" value="1"/>
</dbReference>
<dbReference type="PROSITE" id="PS51755">
    <property type="entry name" value="OMPR_PHOB"/>
    <property type="match status" value="1"/>
</dbReference>
<protein>
    <submittedName>
        <fullName evidence="10">Response regulator receiver domain protein (CheY-like)</fullName>
    </submittedName>
</protein>
<dbReference type="PROSITE" id="PS50110">
    <property type="entry name" value="RESPONSE_REGULATORY"/>
    <property type="match status" value="1"/>
</dbReference>
<dbReference type="Pfam" id="PF00072">
    <property type="entry name" value="Response_reg"/>
    <property type="match status" value="1"/>
</dbReference>
<dbReference type="AlphaFoldDB" id="A0A0F9ZLL8"/>
<feature type="domain" description="OmpR/PhoB-type" evidence="9">
    <location>
        <begin position="131"/>
        <end position="227"/>
    </location>
</feature>
<feature type="modified residue" description="4-aspartylphosphate" evidence="6">
    <location>
        <position position="58"/>
    </location>
</feature>
<dbReference type="GO" id="GO:0000156">
    <property type="term" value="F:phosphorelay response regulator activity"/>
    <property type="evidence" value="ECO:0007669"/>
    <property type="project" value="TreeGrafter"/>
</dbReference>
<dbReference type="PANTHER" id="PTHR48111:SF22">
    <property type="entry name" value="REGULATOR OF RPOS"/>
    <property type="match status" value="1"/>
</dbReference>
<dbReference type="Proteomes" id="UP000034778">
    <property type="component" value="Unassembled WGS sequence"/>
</dbReference>
<dbReference type="InterPro" id="IPR039420">
    <property type="entry name" value="WalR-like"/>
</dbReference>
<feature type="DNA-binding region" description="OmpR/PhoB-type" evidence="7">
    <location>
        <begin position="131"/>
        <end position="227"/>
    </location>
</feature>
<sequence length="227" mass="26119">MGYNTYCMRVLIIEDEERLNNILKKGFVEDGFAVDQAFDGEEGQFLAENEDYDLIVLDLMLPKIDGIEVCKNLRAKNIRTPILMLTARSTVEDKIKGLDSGADDYITKPFSFMEFRSRVHALIRRSHKNTSPILEIDNLKLNPLSHKVTRDGKIINLTPKEFAILELLMRNSGEVVTRTKIIEHVWDYNFEGMSNIVDVLVVTLRKKIDKEYKKKLIKTIHGVGYTI</sequence>
<evidence type="ECO:0000313" key="11">
    <source>
        <dbReference type="Proteomes" id="UP000034778"/>
    </source>
</evidence>
<keyword evidence="4 7" id="KW-0238">DNA-binding</keyword>
<proteinExistence type="predicted"/>
<evidence type="ECO:0000259" key="9">
    <source>
        <dbReference type="PROSITE" id="PS51755"/>
    </source>
</evidence>
<dbReference type="FunFam" id="1.10.10.10:FF:000005">
    <property type="entry name" value="Two-component system response regulator"/>
    <property type="match status" value="1"/>
</dbReference>
<dbReference type="GO" id="GO:0006355">
    <property type="term" value="P:regulation of DNA-templated transcription"/>
    <property type="evidence" value="ECO:0007669"/>
    <property type="project" value="InterPro"/>
</dbReference>
<comment type="caution">
    <text evidence="10">The sequence shown here is derived from an EMBL/GenBank/DDBJ whole genome shotgun (WGS) entry which is preliminary data.</text>
</comment>
<organism evidence="10 11">
    <name type="scientific">Candidatus Woesebacteria bacterium GW2011_GWB1_33_22</name>
    <dbReference type="NCBI Taxonomy" id="1618566"/>
    <lineage>
        <taxon>Bacteria</taxon>
        <taxon>Candidatus Woeseibacteriota</taxon>
    </lineage>
</organism>
<dbReference type="CDD" id="cd00383">
    <property type="entry name" value="trans_reg_C"/>
    <property type="match status" value="1"/>
</dbReference>
<dbReference type="STRING" id="1618566.UR35_C0003G0016"/>
<feature type="domain" description="Response regulatory" evidence="8">
    <location>
        <begin position="9"/>
        <end position="123"/>
    </location>
</feature>
<dbReference type="Gene3D" id="3.40.50.2300">
    <property type="match status" value="1"/>
</dbReference>
<dbReference type="InterPro" id="IPR001867">
    <property type="entry name" value="OmpR/PhoB-type_DNA-bd"/>
</dbReference>
<evidence type="ECO:0000256" key="2">
    <source>
        <dbReference type="ARBA" id="ARBA00023012"/>
    </source>
</evidence>
<keyword evidence="2" id="KW-0902">Two-component regulatory system</keyword>
<dbReference type="Pfam" id="PF00486">
    <property type="entry name" value="Trans_reg_C"/>
    <property type="match status" value="1"/>
</dbReference>
<evidence type="ECO:0000259" key="8">
    <source>
        <dbReference type="PROSITE" id="PS50110"/>
    </source>
</evidence>
<evidence type="ECO:0000313" key="10">
    <source>
        <dbReference type="EMBL" id="KKP45074.1"/>
    </source>
</evidence>
<dbReference type="Gene3D" id="1.10.10.10">
    <property type="entry name" value="Winged helix-like DNA-binding domain superfamily/Winged helix DNA-binding domain"/>
    <property type="match status" value="1"/>
</dbReference>
<dbReference type="GO" id="GO:0032993">
    <property type="term" value="C:protein-DNA complex"/>
    <property type="evidence" value="ECO:0007669"/>
    <property type="project" value="TreeGrafter"/>
</dbReference>
<keyword evidence="5" id="KW-0804">Transcription</keyword>
<evidence type="ECO:0000256" key="4">
    <source>
        <dbReference type="ARBA" id="ARBA00023125"/>
    </source>
</evidence>